<reference evidence="12 13" key="1">
    <citation type="submission" date="2018-06" db="EMBL/GenBank/DDBJ databases">
        <title>Genomic Encyclopedia of Archaeal and Bacterial Type Strains, Phase II (KMG-II): from individual species to whole genera.</title>
        <authorList>
            <person name="Goeker M."/>
        </authorList>
    </citation>
    <scope>NUCLEOTIDE SEQUENCE [LARGE SCALE GENOMIC DNA]</scope>
    <source>
        <strain evidence="12 13">T4</strain>
    </source>
</reference>
<dbReference type="InterPro" id="IPR037066">
    <property type="entry name" value="Plug_dom_sf"/>
</dbReference>
<accession>A0A326RQF2</accession>
<dbReference type="GO" id="GO:0044718">
    <property type="term" value="P:siderophore transmembrane transport"/>
    <property type="evidence" value="ECO:0007669"/>
    <property type="project" value="TreeGrafter"/>
</dbReference>
<dbReference type="PROSITE" id="PS52016">
    <property type="entry name" value="TONB_DEPENDENT_REC_3"/>
    <property type="match status" value="1"/>
</dbReference>
<comment type="caution">
    <text evidence="12">The sequence shown here is derived from an EMBL/GenBank/DDBJ whole genome shotgun (WGS) entry which is preliminary data.</text>
</comment>
<dbReference type="GO" id="GO:0015344">
    <property type="term" value="F:siderophore uptake transmembrane transporter activity"/>
    <property type="evidence" value="ECO:0007669"/>
    <property type="project" value="TreeGrafter"/>
</dbReference>
<evidence type="ECO:0000313" key="13">
    <source>
        <dbReference type="Proteomes" id="UP000248917"/>
    </source>
</evidence>
<dbReference type="InterPro" id="IPR039426">
    <property type="entry name" value="TonB-dep_rcpt-like"/>
</dbReference>
<dbReference type="InterPro" id="IPR036942">
    <property type="entry name" value="Beta-barrel_TonB_sf"/>
</dbReference>
<evidence type="ECO:0000256" key="8">
    <source>
        <dbReference type="PROSITE-ProRule" id="PRU01360"/>
    </source>
</evidence>
<dbReference type="InterPro" id="IPR000531">
    <property type="entry name" value="Beta-barrel_TonB"/>
</dbReference>
<evidence type="ECO:0000256" key="6">
    <source>
        <dbReference type="ARBA" id="ARBA00023136"/>
    </source>
</evidence>
<protein>
    <submittedName>
        <fullName evidence="12">Iron complex outermembrane receptor protein</fullName>
    </submittedName>
</protein>
<dbReference type="SUPFAM" id="SSF56935">
    <property type="entry name" value="Porins"/>
    <property type="match status" value="1"/>
</dbReference>
<evidence type="ECO:0000256" key="9">
    <source>
        <dbReference type="RuleBase" id="RU003357"/>
    </source>
</evidence>
<evidence type="ECO:0000256" key="7">
    <source>
        <dbReference type="ARBA" id="ARBA00023237"/>
    </source>
</evidence>
<dbReference type="Pfam" id="PF07715">
    <property type="entry name" value="Plug"/>
    <property type="match status" value="1"/>
</dbReference>
<dbReference type="PANTHER" id="PTHR30069">
    <property type="entry name" value="TONB-DEPENDENT OUTER MEMBRANE RECEPTOR"/>
    <property type="match status" value="1"/>
</dbReference>
<organism evidence="12 13">
    <name type="scientific">Algoriphagus aquaeductus</name>
    <dbReference type="NCBI Taxonomy" id="475299"/>
    <lineage>
        <taxon>Bacteria</taxon>
        <taxon>Pseudomonadati</taxon>
        <taxon>Bacteroidota</taxon>
        <taxon>Cytophagia</taxon>
        <taxon>Cytophagales</taxon>
        <taxon>Cyclobacteriaceae</taxon>
        <taxon>Algoriphagus</taxon>
    </lineage>
</organism>
<evidence type="ECO:0000256" key="4">
    <source>
        <dbReference type="ARBA" id="ARBA00022692"/>
    </source>
</evidence>
<evidence type="ECO:0000259" key="11">
    <source>
        <dbReference type="Pfam" id="PF07715"/>
    </source>
</evidence>
<keyword evidence="13" id="KW-1185">Reference proteome</keyword>
<sequence length="754" mass="83405">MKKLISPAARMIFALALALHILYPAFAQEKQSLRILDLATLEGIPGVTYRYGFQKGISDGSGVIHLLTDKETWLYLSHLSYGSWTLDPLEVSHAIKNGSISCGEQLHGLQPVSVIALKMSEEKDKKILISDQERLHHDAGAILGLDPAVSGIRKSSSFGFDPVMRGFKYDQLNIVVNGLQSANAACPNRMDPPTSQVALNRIREVEILKGPHALRYGIGLGGTINYIQEAPDFTSTSGVYGRLSSLFESNGDVWRNDARVGFQGANYDIGVLGSYSLGSDYLDGDGNPVPGNFKRGTLGLYADLQASKKDLFQVSVNHNFARDVDFPSLGMDLRTDDTWMASVKHTRSFTGRTLSQWTNAIYFTRVDHLMDNLLREPRMMDAATPAITQNWGFRSEGEWKFDQGKLFAGIDFKEEAADGTRTREITMGPMKGKIFYDNLWQDSQIRKTGLFANYLLPLGGTVISASGRLEVNQAVANNPAEEFAQLHNQVENTQLNPGFSIGAQRDLGKAFSLGIWAARVRRSGSLLGRYINSLAVGLDPWELVGDPQIKPETNNELDLVLGYSREKISLELTLFGSYMTDYISSVKTDLKPRLATSPGVRQYVNVDEAVKTGFELNFKQQLSAHLSQTLGVAYTYGKDLILDAPLPEIAPLDLRYGMRGHFLQGKLQSGINLRHVLAQERVSEAFGEGQTPGFTLLDLDASYPIGKMLLIKGGVQNLLGETYYEHLSRPIGTNRTPMYAPGRNYFVMVNFKFP</sequence>
<evidence type="ECO:0000256" key="3">
    <source>
        <dbReference type="ARBA" id="ARBA00022452"/>
    </source>
</evidence>
<dbReference type="Proteomes" id="UP000248917">
    <property type="component" value="Unassembled WGS sequence"/>
</dbReference>
<dbReference type="GO" id="GO:0009279">
    <property type="term" value="C:cell outer membrane"/>
    <property type="evidence" value="ECO:0007669"/>
    <property type="project" value="UniProtKB-SubCell"/>
</dbReference>
<feature type="domain" description="TonB-dependent receptor plug" evidence="11">
    <location>
        <begin position="139"/>
        <end position="221"/>
    </location>
</feature>
<dbReference type="PANTHER" id="PTHR30069:SF49">
    <property type="entry name" value="OUTER MEMBRANE PROTEIN C"/>
    <property type="match status" value="1"/>
</dbReference>
<evidence type="ECO:0000256" key="1">
    <source>
        <dbReference type="ARBA" id="ARBA00004571"/>
    </source>
</evidence>
<dbReference type="AlphaFoldDB" id="A0A326RQF2"/>
<comment type="subcellular location">
    <subcellularLocation>
        <location evidence="1 8">Cell outer membrane</location>
        <topology evidence="1 8">Multi-pass membrane protein</topology>
    </subcellularLocation>
</comment>
<keyword evidence="3 8" id="KW-1134">Transmembrane beta strand</keyword>
<dbReference type="RefSeq" id="WP_111394257.1">
    <property type="nucleotide sequence ID" value="NZ_QKTX01000014.1"/>
</dbReference>
<name>A0A326RQF2_9BACT</name>
<comment type="similarity">
    <text evidence="8 9">Belongs to the TonB-dependent receptor family.</text>
</comment>
<keyword evidence="2 8" id="KW-0813">Transport</keyword>
<evidence type="ECO:0000256" key="2">
    <source>
        <dbReference type="ARBA" id="ARBA00022448"/>
    </source>
</evidence>
<dbReference type="Pfam" id="PF00593">
    <property type="entry name" value="TonB_dep_Rec_b-barrel"/>
    <property type="match status" value="1"/>
</dbReference>
<keyword evidence="12" id="KW-0675">Receptor</keyword>
<evidence type="ECO:0000259" key="10">
    <source>
        <dbReference type="Pfam" id="PF00593"/>
    </source>
</evidence>
<evidence type="ECO:0000256" key="5">
    <source>
        <dbReference type="ARBA" id="ARBA00023077"/>
    </source>
</evidence>
<feature type="domain" description="TonB-dependent receptor-like beta-barrel" evidence="10">
    <location>
        <begin position="272"/>
        <end position="718"/>
    </location>
</feature>
<keyword evidence="4 8" id="KW-0812">Transmembrane</keyword>
<dbReference type="OrthoDB" id="9764669at2"/>
<keyword evidence="7 8" id="KW-0998">Cell outer membrane</keyword>
<proteinExistence type="inferred from homology"/>
<dbReference type="InterPro" id="IPR012910">
    <property type="entry name" value="Plug_dom"/>
</dbReference>
<keyword evidence="6 8" id="KW-0472">Membrane</keyword>
<dbReference type="Gene3D" id="2.170.130.10">
    <property type="entry name" value="TonB-dependent receptor, plug domain"/>
    <property type="match status" value="1"/>
</dbReference>
<evidence type="ECO:0000313" key="12">
    <source>
        <dbReference type="EMBL" id="PZV79656.1"/>
    </source>
</evidence>
<gene>
    <name evidence="12" type="ORF">CLV31_11489</name>
</gene>
<dbReference type="Gene3D" id="2.40.170.20">
    <property type="entry name" value="TonB-dependent receptor, beta-barrel domain"/>
    <property type="match status" value="1"/>
</dbReference>
<dbReference type="EMBL" id="QKTX01000014">
    <property type="protein sequence ID" value="PZV79656.1"/>
    <property type="molecule type" value="Genomic_DNA"/>
</dbReference>
<keyword evidence="5 9" id="KW-0798">TonB box</keyword>